<keyword evidence="1" id="KW-0175">Coiled coil</keyword>
<feature type="region of interest" description="Disordered" evidence="2">
    <location>
        <begin position="258"/>
        <end position="293"/>
    </location>
</feature>
<dbReference type="AlphaFoldDB" id="A0ABD1MLM8"/>
<evidence type="ECO:0000256" key="1">
    <source>
        <dbReference type="SAM" id="Coils"/>
    </source>
</evidence>
<proteinExistence type="predicted"/>
<sequence>MRLNICPNSKESLEGFDCKSRKDLSQMGNDVLVTAGSISQDEQCKSASSKRQEDWKGNLGQKSTEVNSTPGEDEYQKKFGESWRTAQEDNSQPWPYLNEALQKFQAYKLLHAQQKIPNTNIRKDQTIYQLNKIKKQVDNAEATKAKAISELESAKEILQNLITKLANVSQCKQSTTTAAQVERNRSRRFDKTSPVRPLTSELIEATKTLQDIVEENNSLKKLMFCLRKYLNQVQKEQGEVKGKKHAAETIAANLTVELQNSREESRPEPFKKLQLETAGARREAEEMKRKAQELKQEAERARLVAEEA</sequence>
<dbReference type="EMBL" id="JBGMDY010000004">
    <property type="protein sequence ID" value="KAL2336720.1"/>
    <property type="molecule type" value="Genomic_DNA"/>
</dbReference>
<feature type="region of interest" description="Disordered" evidence="2">
    <location>
        <begin position="42"/>
        <end position="74"/>
    </location>
</feature>
<evidence type="ECO:0000256" key="2">
    <source>
        <dbReference type="SAM" id="MobiDB-lite"/>
    </source>
</evidence>
<evidence type="ECO:0000313" key="3">
    <source>
        <dbReference type="EMBL" id="KAL2336720.1"/>
    </source>
</evidence>
<comment type="caution">
    <text evidence="3">The sequence shown here is derived from an EMBL/GenBank/DDBJ whole genome shotgun (WGS) entry which is preliminary data.</text>
</comment>
<gene>
    <name evidence="3" type="ORF">Fmac_011166</name>
</gene>
<protein>
    <submittedName>
        <fullName evidence="3">Uncharacterized protein</fullName>
    </submittedName>
</protein>
<feature type="coiled-coil region" evidence="1">
    <location>
        <begin position="123"/>
        <end position="168"/>
    </location>
</feature>
<feature type="compositionally biased region" description="Basic and acidic residues" evidence="2">
    <location>
        <begin position="260"/>
        <end position="293"/>
    </location>
</feature>
<keyword evidence="4" id="KW-1185">Reference proteome</keyword>
<reference evidence="3 4" key="1">
    <citation type="submission" date="2024-08" db="EMBL/GenBank/DDBJ databases">
        <title>Insights into the chromosomal genome structure of Flemingia macrophylla.</title>
        <authorList>
            <person name="Ding Y."/>
            <person name="Zhao Y."/>
            <person name="Bi W."/>
            <person name="Wu M."/>
            <person name="Zhao G."/>
            <person name="Gong Y."/>
            <person name="Li W."/>
            <person name="Zhang P."/>
        </authorList>
    </citation>
    <scope>NUCLEOTIDE SEQUENCE [LARGE SCALE GENOMIC DNA]</scope>
    <source>
        <strain evidence="3">DYQJB</strain>
        <tissue evidence="3">Leaf</tissue>
    </source>
</reference>
<evidence type="ECO:0000313" key="4">
    <source>
        <dbReference type="Proteomes" id="UP001603857"/>
    </source>
</evidence>
<dbReference type="Proteomes" id="UP001603857">
    <property type="component" value="Unassembled WGS sequence"/>
</dbReference>
<feature type="compositionally biased region" description="Polar residues" evidence="2">
    <location>
        <begin position="60"/>
        <end position="70"/>
    </location>
</feature>
<accession>A0ABD1MLM8</accession>
<organism evidence="3 4">
    <name type="scientific">Flemingia macrophylla</name>
    <dbReference type="NCBI Taxonomy" id="520843"/>
    <lineage>
        <taxon>Eukaryota</taxon>
        <taxon>Viridiplantae</taxon>
        <taxon>Streptophyta</taxon>
        <taxon>Embryophyta</taxon>
        <taxon>Tracheophyta</taxon>
        <taxon>Spermatophyta</taxon>
        <taxon>Magnoliopsida</taxon>
        <taxon>eudicotyledons</taxon>
        <taxon>Gunneridae</taxon>
        <taxon>Pentapetalae</taxon>
        <taxon>rosids</taxon>
        <taxon>fabids</taxon>
        <taxon>Fabales</taxon>
        <taxon>Fabaceae</taxon>
        <taxon>Papilionoideae</taxon>
        <taxon>50 kb inversion clade</taxon>
        <taxon>NPAAA clade</taxon>
        <taxon>indigoferoid/millettioid clade</taxon>
        <taxon>Phaseoleae</taxon>
        <taxon>Flemingia</taxon>
    </lineage>
</organism>
<name>A0ABD1MLM8_9FABA</name>